<comment type="caution">
    <text evidence="4">The sequence shown here is derived from an EMBL/GenBank/DDBJ whole genome shotgun (WGS) entry which is preliminary data.</text>
</comment>
<dbReference type="Gene3D" id="3.40.50.970">
    <property type="match status" value="1"/>
</dbReference>
<dbReference type="InterPro" id="IPR002880">
    <property type="entry name" value="Pyrv_Fd/Flavodoxin_OxRdtase_N"/>
</dbReference>
<dbReference type="Proteomes" id="UP000179076">
    <property type="component" value="Unassembled WGS sequence"/>
</dbReference>
<sequence length="722" mass="78388">MEVSFHKEIELLRLGEGAEFRGEGILAVTKALLQAGVSYIGGYQGAPVSHLLDVAVQARDYLAELGVHVEACANESAAAAMLGASINYPMRGAVTWKSIVGTNVASDALSNLASAGVVGGTLIVLGEDYGEGASVIQERSHAFALKSSICLLDPRPSLPSIVKLVEQAFELSESSNMPVMMELRIRACHVHGRFRAKDNRRPLISRNAPLSGPPEFNYDRLSHPPATFRQEKLKGDVRLPAARKFIAARGLNELMGPSSGEIGIVIQGGLFNTLIRALQQFDLADVAGDSKIPLLVLNAVYPLVPEQISQFCSDKRAVLVVEEGQPEFIEQEIATILRRRDIQAALHGKDFLPMAGEYNAETMLRGLLEFLKKHTSTGNIAAVETWVRDIDERRVQARGTLGDSLPPRPPTFCVGCPERPVFAALKLVQREFGPLHIAGDIGCHSFATFEPFSLGNSILGYGMSLASSAGVRPMMSTRPIAIMGDGGFWHNGLLSGVTSTLLNRDDAILLIFKNGYTSATGTQEIISTPPETEQQGDYSVAQRSQTHTDTTIESTLTGLGVKWLRTVHTYRVSAVMKTVRAAITSSFGGLKVIIAEGECQLERQRRVRPLLANAMKRGDRVVRVRFGIDEDLCTGDHSCIRLSGCPSLTVKPSRDPLKVDPVATVNHGCVGCGLCGEVAHAATLCPSFYRAEIVQNPNGWDRLIDRFRARVIRLLQPREVTL</sequence>
<name>A0A1F6VJ53_9PROT</name>
<dbReference type="Pfam" id="PF02775">
    <property type="entry name" value="TPP_enzyme_C"/>
    <property type="match status" value="1"/>
</dbReference>
<feature type="domain" description="4Fe-4S ferredoxin-type" evidence="3">
    <location>
        <begin position="624"/>
        <end position="655"/>
    </location>
</feature>
<dbReference type="GO" id="GO:0046872">
    <property type="term" value="F:metal ion binding"/>
    <property type="evidence" value="ECO:0007669"/>
    <property type="project" value="UniProtKB-KW"/>
</dbReference>
<dbReference type="InterPro" id="IPR011766">
    <property type="entry name" value="TPP_enzyme_TPP-bd"/>
</dbReference>
<dbReference type="CDD" id="cd07034">
    <property type="entry name" value="TPP_PYR_PFOR_IOR-alpha_like"/>
    <property type="match status" value="1"/>
</dbReference>
<dbReference type="PANTHER" id="PTHR43710">
    <property type="entry name" value="2-HYDROXYACYL-COA LYASE"/>
    <property type="match status" value="1"/>
</dbReference>
<keyword evidence="4" id="KW-0670">Pyruvate</keyword>
<keyword evidence="1" id="KW-0479">Metal-binding</keyword>
<protein>
    <submittedName>
        <fullName evidence="4">Indolepyruvate ferredoxin oxidoreductase</fullName>
    </submittedName>
</protein>
<dbReference type="InterPro" id="IPR045025">
    <property type="entry name" value="HACL1-like"/>
</dbReference>
<dbReference type="PANTHER" id="PTHR43710:SF5">
    <property type="entry name" value="INDOLEPYRUVATE FERREDOXIN OXIDOREDUCTASE ALPHA SUBUNIT"/>
    <property type="match status" value="1"/>
</dbReference>
<dbReference type="GO" id="GO:0044281">
    <property type="term" value="P:small molecule metabolic process"/>
    <property type="evidence" value="ECO:0007669"/>
    <property type="project" value="UniProtKB-ARBA"/>
</dbReference>
<evidence type="ECO:0000313" key="4">
    <source>
        <dbReference type="EMBL" id="OGI69599.1"/>
    </source>
</evidence>
<keyword evidence="2" id="KW-0560">Oxidoreductase</keyword>
<dbReference type="InterPro" id="IPR029061">
    <property type="entry name" value="THDP-binding"/>
</dbReference>
<proteinExistence type="predicted"/>
<dbReference type="AlphaFoldDB" id="A0A1F6VJ53"/>
<dbReference type="EMBL" id="MFSP01000017">
    <property type="protein sequence ID" value="OGI69599.1"/>
    <property type="molecule type" value="Genomic_DNA"/>
</dbReference>
<accession>A0A1F6VJ53</accession>
<reference evidence="4 5" key="1">
    <citation type="journal article" date="2016" name="Nat. Commun.">
        <title>Thousands of microbial genomes shed light on interconnected biogeochemical processes in an aquifer system.</title>
        <authorList>
            <person name="Anantharaman K."/>
            <person name="Brown C.T."/>
            <person name="Hug L.A."/>
            <person name="Sharon I."/>
            <person name="Castelle C.J."/>
            <person name="Probst A.J."/>
            <person name="Thomas B.C."/>
            <person name="Singh A."/>
            <person name="Wilkins M.J."/>
            <person name="Karaoz U."/>
            <person name="Brodie E.L."/>
            <person name="Williams K.H."/>
            <person name="Hubbard S.S."/>
            <person name="Banfield J.F."/>
        </authorList>
    </citation>
    <scope>NUCLEOTIDE SEQUENCE [LARGE SCALE GENOMIC DNA]</scope>
</reference>
<dbReference type="InterPro" id="IPR017896">
    <property type="entry name" value="4Fe4S_Fe-S-bd"/>
</dbReference>
<organism evidence="4 5">
    <name type="scientific">Candidatus Muproteobacteria bacterium RBG_16_60_9</name>
    <dbReference type="NCBI Taxonomy" id="1817755"/>
    <lineage>
        <taxon>Bacteria</taxon>
        <taxon>Pseudomonadati</taxon>
        <taxon>Pseudomonadota</taxon>
        <taxon>Candidatus Muproteobacteria</taxon>
    </lineage>
</organism>
<dbReference type="SUPFAM" id="SSF52518">
    <property type="entry name" value="Thiamin diphosphate-binding fold (THDP-binding)"/>
    <property type="match status" value="2"/>
</dbReference>
<evidence type="ECO:0000256" key="2">
    <source>
        <dbReference type="ARBA" id="ARBA00023002"/>
    </source>
</evidence>
<dbReference type="GO" id="GO:0016491">
    <property type="term" value="F:oxidoreductase activity"/>
    <property type="evidence" value="ECO:0007669"/>
    <property type="project" value="UniProtKB-KW"/>
</dbReference>
<dbReference type="GO" id="GO:0030976">
    <property type="term" value="F:thiamine pyrophosphate binding"/>
    <property type="evidence" value="ECO:0007669"/>
    <property type="project" value="InterPro"/>
</dbReference>
<evidence type="ECO:0000259" key="3">
    <source>
        <dbReference type="PROSITE" id="PS51379"/>
    </source>
</evidence>
<gene>
    <name evidence="4" type="ORF">A2W18_02970</name>
</gene>
<evidence type="ECO:0000256" key="1">
    <source>
        <dbReference type="ARBA" id="ARBA00022723"/>
    </source>
</evidence>
<evidence type="ECO:0000313" key="5">
    <source>
        <dbReference type="Proteomes" id="UP000179076"/>
    </source>
</evidence>
<dbReference type="PROSITE" id="PS51379">
    <property type="entry name" value="4FE4S_FER_2"/>
    <property type="match status" value="1"/>
</dbReference>